<protein>
    <submittedName>
        <fullName evidence="2">Glycosyl hydrolase family 10 protein/carbohydrate-binding domain-containing protein</fullName>
    </submittedName>
</protein>
<dbReference type="InterPro" id="IPR044846">
    <property type="entry name" value="GH10"/>
</dbReference>
<dbReference type="Proteomes" id="UP001604277">
    <property type="component" value="Unassembled WGS sequence"/>
</dbReference>
<dbReference type="GO" id="GO:0016787">
    <property type="term" value="F:hydrolase activity"/>
    <property type="evidence" value="ECO:0007669"/>
    <property type="project" value="UniProtKB-KW"/>
</dbReference>
<accession>A0ABD1U8K1</accession>
<dbReference type="EMBL" id="JBFOLJ010000007">
    <property type="protein sequence ID" value="KAL2521352.1"/>
    <property type="molecule type" value="Genomic_DNA"/>
</dbReference>
<dbReference type="EMBL" id="JBFOLJ010000007">
    <property type="protein sequence ID" value="KAL2521318.1"/>
    <property type="molecule type" value="Genomic_DNA"/>
</dbReference>
<reference evidence="2" key="1">
    <citation type="submission" date="2024-07" db="EMBL/GenBank/DDBJ databases">
        <title>Two chromosome-level genome assemblies of Korean endemic species Abeliophyllum distichum and Forsythia ovata (Oleaceae).</title>
        <authorList>
            <person name="Mun J.H."/>
        </authorList>
    </citation>
    <scope>NUCLEOTIDE SEQUENCE</scope>
    <source>
        <strain evidence="2">KNKB202402200001</strain>
        <tissue evidence="2">Leaf</tissue>
    </source>
</reference>
<gene>
    <name evidence="1" type="ORF">Fot_25241</name>
    <name evidence="2" type="ORF">Fot_25275</name>
</gene>
<sequence>MSAVQNRLSGLLTRYKGKLKHYDVNNEMLHGSFYQDHLGKDIRGAPVGGIGIHGHIDSPVGQIVCSALDKLEIFGLPIWFTEFDVSSNNEYVRADDLEVVLWEASCSGNLLPTLQSMA</sequence>
<comment type="caution">
    <text evidence="2">The sequence shown here is derived from an EMBL/GenBank/DDBJ whole genome shotgun (WGS) entry which is preliminary data.</text>
</comment>
<reference evidence="3" key="2">
    <citation type="submission" date="2024-07" db="EMBL/GenBank/DDBJ databases">
        <title>Two chromosome-level genome assemblies of Korean endemic species Abeliophyllum distichum and Forsythia ovata (Oleaceae).</title>
        <authorList>
            <person name="Jang H."/>
        </authorList>
    </citation>
    <scope>NUCLEOTIDE SEQUENCE [LARGE SCALE GENOMIC DNA]</scope>
</reference>
<keyword evidence="2" id="KW-0378">Hydrolase</keyword>
<evidence type="ECO:0000313" key="3">
    <source>
        <dbReference type="Proteomes" id="UP001604277"/>
    </source>
</evidence>
<dbReference type="SUPFAM" id="SSF51445">
    <property type="entry name" value="(Trans)glycosidases"/>
    <property type="match status" value="1"/>
</dbReference>
<dbReference type="AlphaFoldDB" id="A0ABD1U8K1"/>
<proteinExistence type="predicted"/>
<organism evidence="2 3">
    <name type="scientific">Forsythia ovata</name>
    <dbReference type="NCBI Taxonomy" id="205694"/>
    <lineage>
        <taxon>Eukaryota</taxon>
        <taxon>Viridiplantae</taxon>
        <taxon>Streptophyta</taxon>
        <taxon>Embryophyta</taxon>
        <taxon>Tracheophyta</taxon>
        <taxon>Spermatophyta</taxon>
        <taxon>Magnoliopsida</taxon>
        <taxon>eudicotyledons</taxon>
        <taxon>Gunneridae</taxon>
        <taxon>Pentapetalae</taxon>
        <taxon>asterids</taxon>
        <taxon>lamiids</taxon>
        <taxon>Lamiales</taxon>
        <taxon>Oleaceae</taxon>
        <taxon>Forsythieae</taxon>
        <taxon>Forsythia</taxon>
    </lineage>
</organism>
<keyword evidence="3" id="KW-1185">Reference proteome</keyword>
<dbReference type="InterPro" id="IPR017853">
    <property type="entry name" value="GH"/>
</dbReference>
<dbReference type="PANTHER" id="PTHR31490:SF1">
    <property type="entry name" value="ENDO-1,4-BETA-XYLANASE 1"/>
    <property type="match status" value="1"/>
</dbReference>
<evidence type="ECO:0000313" key="1">
    <source>
        <dbReference type="EMBL" id="KAL2521318.1"/>
    </source>
</evidence>
<dbReference type="PANTHER" id="PTHR31490">
    <property type="entry name" value="GLYCOSYL HYDROLASE"/>
    <property type="match status" value="1"/>
</dbReference>
<evidence type="ECO:0000313" key="2">
    <source>
        <dbReference type="EMBL" id="KAL2521352.1"/>
    </source>
</evidence>
<name>A0ABD1U8K1_9LAMI</name>
<dbReference type="Gene3D" id="3.20.20.80">
    <property type="entry name" value="Glycosidases"/>
    <property type="match status" value="1"/>
</dbReference>